<evidence type="ECO:0000313" key="5">
    <source>
        <dbReference type="Proteomes" id="UP000322079"/>
    </source>
</evidence>
<accession>A0A5C1DF61</accession>
<dbReference type="EMBL" id="CP043473">
    <property type="protein sequence ID" value="QEL55424.1"/>
    <property type="molecule type" value="Genomic_DNA"/>
</dbReference>
<dbReference type="SMART" id="SM00062">
    <property type="entry name" value="PBPb"/>
    <property type="match status" value="1"/>
</dbReference>
<keyword evidence="5" id="KW-1185">Reference proteome</keyword>
<dbReference type="PANTHER" id="PTHR35936">
    <property type="entry name" value="MEMBRANE-BOUND LYTIC MUREIN TRANSGLYCOSYLASE F"/>
    <property type="match status" value="1"/>
</dbReference>
<gene>
    <name evidence="4" type="ORF">FYK34_07525</name>
</gene>
<dbReference type="Pfam" id="PF00497">
    <property type="entry name" value="SBP_bac_3"/>
    <property type="match status" value="1"/>
</dbReference>
<feature type="chain" id="PRO_5022826241" evidence="2">
    <location>
        <begin position="27"/>
        <end position="272"/>
    </location>
</feature>
<dbReference type="SUPFAM" id="SSF53850">
    <property type="entry name" value="Periplasmic binding protein-like II"/>
    <property type="match status" value="1"/>
</dbReference>
<evidence type="ECO:0000259" key="3">
    <source>
        <dbReference type="SMART" id="SM00062"/>
    </source>
</evidence>
<organism evidence="4 5">
    <name type="scientific">Chromobacterium paludis</name>
    <dbReference type="NCBI Taxonomy" id="2605945"/>
    <lineage>
        <taxon>Bacteria</taxon>
        <taxon>Pseudomonadati</taxon>
        <taxon>Pseudomonadota</taxon>
        <taxon>Betaproteobacteria</taxon>
        <taxon>Neisseriales</taxon>
        <taxon>Chromobacteriaceae</taxon>
        <taxon>Chromobacterium</taxon>
    </lineage>
</organism>
<evidence type="ECO:0000256" key="2">
    <source>
        <dbReference type="SAM" id="SignalP"/>
    </source>
</evidence>
<dbReference type="Proteomes" id="UP000322079">
    <property type="component" value="Chromosome"/>
</dbReference>
<sequence>MSGRLSRTLRRLAILAALSCAGAAQAAANPACPNGGLTIAYYEFGVAYHRGAGYDVDLVHALAQRLGCAIRDEQGYPRIRALKLLESGQADIGTSTLITPERQRLLWLLPYNRSKNLVLVNHDARADTLDALLKTPGLRWGVIRGYRHSPEEDALLSALERERKLVIASNEDDLYKMVCNGVVTAVFGHPISFDPWLQRHRAQQRVTVHDFFPDSEIISGGIALSKARFDARAAALWQEALRQMYRDGALRALMLRYLTEPSVDQVLKPPLE</sequence>
<dbReference type="AlphaFoldDB" id="A0A5C1DF61"/>
<proteinExistence type="predicted"/>
<evidence type="ECO:0000256" key="1">
    <source>
        <dbReference type="ARBA" id="ARBA00022729"/>
    </source>
</evidence>
<name>A0A5C1DF61_9NEIS</name>
<reference evidence="4 5" key="1">
    <citation type="submission" date="2019-08" db="EMBL/GenBank/DDBJ databases">
        <title>Chromobacterium paludis, a novel bacterium isolated from a Maryland marsh pond.</title>
        <authorList>
            <person name="Blackburn M.B."/>
            <person name="Gundersen-Rindal D.E."/>
        </authorList>
    </citation>
    <scope>NUCLEOTIDE SEQUENCE [LARGE SCALE GENOMIC DNA]</scope>
    <source>
        <strain evidence="5">IIBBL 257-1</strain>
    </source>
</reference>
<dbReference type="InterPro" id="IPR001638">
    <property type="entry name" value="Solute-binding_3/MltF_N"/>
</dbReference>
<protein>
    <submittedName>
        <fullName evidence="4">Amino acid ABC transporter substrate-binding protein</fullName>
    </submittedName>
</protein>
<dbReference type="PANTHER" id="PTHR35936:SF25">
    <property type="entry name" value="ABC TRANSPORTER SUBSTRATE-BINDING PROTEIN"/>
    <property type="match status" value="1"/>
</dbReference>
<keyword evidence="1 2" id="KW-0732">Signal</keyword>
<feature type="signal peptide" evidence="2">
    <location>
        <begin position="1"/>
        <end position="26"/>
    </location>
</feature>
<dbReference type="Gene3D" id="3.40.190.10">
    <property type="entry name" value="Periplasmic binding protein-like II"/>
    <property type="match status" value="2"/>
</dbReference>
<evidence type="ECO:0000313" key="4">
    <source>
        <dbReference type="EMBL" id="QEL55424.1"/>
    </source>
</evidence>
<dbReference type="KEGG" id="chrm:FYK34_07525"/>
<feature type="domain" description="Solute-binding protein family 3/N-terminal" evidence="3">
    <location>
        <begin position="41"/>
        <end position="261"/>
    </location>
</feature>